<feature type="signal peptide" evidence="1">
    <location>
        <begin position="1"/>
        <end position="18"/>
    </location>
</feature>
<feature type="domain" description="Deoxyribonuclease NucA/NucB" evidence="2">
    <location>
        <begin position="358"/>
        <end position="443"/>
    </location>
</feature>
<dbReference type="Pfam" id="PF14040">
    <property type="entry name" value="DNase_NucA_NucB"/>
    <property type="match status" value="1"/>
</dbReference>
<feature type="chain" id="PRO_5047549385" description="Deoxyribonuclease NucA/NucB domain-containing protein" evidence="1">
    <location>
        <begin position="19"/>
        <end position="447"/>
    </location>
</feature>
<evidence type="ECO:0000256" key="1">
    <source>
        <dbReference type="SAM" id="SignalP"/>
    </source>
</evidence>
<organism evidence="3 4">
    <name type="scientific">Amycolatopsis nalaikhensis</name>
    <dbReference type="NCBI Taxonomy" id="715472"/>
    <lineage>
        <taxon>Bacteria</taxon>
        <taxon>Bacillati</taxon>
        <taxon>Actinomycetota</taxon>
        <taxon>Actinomycetes</taxon>
        <taxon>Pseudonocardiales</taxon>
        <taxon>Pseudonocardiaceae</taxon>
        <taxon>Amycolatopsis</taxon>
    </lineage>
</organism>
<evidence type="ECO:0000313" key="3">
    <source>
        <dbReference type="EMBL" id="WIV52929.1"/>
    </source>
</evidence>
<sequence>MLFAAVLALTTIATDATAVAVADTPPGRFALQPGITLGTGGVGDSLLPPAEQTRRAVARLHDHPRGDALNHLADAGKHPVITDARSPRFADASVQAYTPVTWEECAGHTYDNEENSYWYRDKFNFCRFEAFKVTYRELQNGTLVEVGHTNFVLGLKATAVDRQNAVSFDMRMGNFADDGKTYKEWPLSIQLSCDNADPSRTSTCTEPNGPTVYRNSVAFWQAAAGTDFSFTKTMTTTATSDTTYKAEMRGFLAAGLFIVLESPIEGPETTSSPSVLMRCDSAAYVTGSKCVAPDATSVLRFSASDPTLSESAQLIRDAQTDITLTKPGIAGKRVPGVLNGAPLHRLYSAYDFNNDIKASRRRVPKTCRLYWGPKYTVDSNGNARQCDEYPFATTYENAARVKTSTVFDYAVRAIKKEHNETAGRIYGTWLGYDHILDGDPFYVEIVP</sequence>
<dbReference type="InterPro" id="IPR029476">
    <property type="entry name" value="DNase_NucA_NucB"/>
</dbReference>
<evidence type="ECO:0000259" key="2">
    <source>
        <dbReference type="Pfam" id="PF14040"/>
    </source>
</evidence>
<dbReference type="Proteomes" id="UP001227101">
    <property type="component" value="Chromosome"/>
</dbReference>
<keyword evidence="4" id="KW-1185">Reference proteome</keyword>
<reference evidence="3 4" key="1">
    <citation type="submission" date="2023-06" db="EMBL/GenBank/DDBJ databases">
        <authorList>
            <person name="Oyuntsetseg B."/>
            <person name="Kim S.B."/>
        </authorList>
    </citation>
    <scope>NUCLEOTIDE SEQUENCE [LARGE SCALE GENOMIC DNA]</scope>
    <source>
        <strain evidence="3 4">2-2</strain>
    </source>
</reference>
<name>A0ABY8X957_9PSEU</name>
<accession>A0ABY8X957</accession>
<dbReference type="EMBL" id="CP127173">
    <property type="protein sequence ID" value="WIV52929.1"/>
    <property type="molecule type" value="Genomic_DNA"/>
</dbReference>
<keyword evidence="1" id="KW-0732">Signal</keyword>
<dbReference type="RefSeq" id="WP_285449329.1">
    <property type="nucleotide sequence ID" value="NZ_CP127173.1"/>
</dbReference>
<gene>
    <name evidence="3" type="ORF">QP939_28745</name>
</gene>
<protein>
    <recommendedName>
        <fullName evidence="2">Deoxyribonuclease NucA/NucB domain-containing protein</fullName>
    </recommendedName>
</protein>
<evidence type="ECO:0000313" key="4">
    <source>
        <dbReference type="Proteomes" id="UP001227101"/>
    </source>
</evidence>
<proteinExistence type="predicted"/>